<keyword evidence="1" id="KW-0812">Transmembrane</keyword>
<organism evidence="3 4">
    <name type="scientific">Bernardetia litoralis (strain ATCC 23117 / DSM 6794 / NBRC 15988 / NCIMB 1366 / Fx l1 / Sio-4)</name>
    <name type="common">Flexibacter litoralis</name>
    <dbReference type="NCBI Taxonomy" id="880071"/>
    <lineage>
        <taxon>Bacteria</taxon>
        <taxon>Pseudomonadati</taxon>
        <taxon>Bacteroidota</taxon>
        <taxon>Cytophagia</taxon>
        <taxon>Cytophagales</taxon>
        <taxon>Bernardetiaceae</taxon>
        <taxon>Bernardetia</taxon>
    </lineage>
</organism>
<feature type="transmembrane region" description="Helical" evidence="1">
    <location>
        <begin position="119"/>
        <end position="138"/>
    </location>
</feature>
<keyword evidence="4" id="KW-1185">Reference proteome</keyword>
<dbReference type="KEGG" id="fli:Fleli_3195"/>
<feature type="transmembrane region" description="Helical" evidence="1">
    <location>
        <begin position="79"/>
        <end position="99"/>
    </location>
</feature>
<dbReference type="HOGENOM" id="CLU_1243804_0_0_10"/>
<reference evidence="4" key="1">
    <citation type="submission" date="2012-06" db="EMBL/GenBank/DDBJ databases">
        <title>The complete genome of Flexibacter litoralis DSM 6794.</title>
        <authorList>
            <person name="Lucas S."/>
            <person name="Copeland A."/>
            <person name="Lapidus A."/>
            <person name="Glavina del Rio T."/>
            <person name="Dalin E."/>
            <person name="Tice H."/>
            <person name="Bruce D."/>
            <person name="Goodwin L."/>
            <person name="Pitluck S."/>
            <person name="Peters L."/>
            <person name="Ovchinnikova G."/>
            <person name="Lu M."/>
            <person name="Kyrpides N."/>
            <person name="Mavromatis K."/>
            <person name="Ivanova N."/>
            <person name="Brettin T."/>
            <person name="Detter J.C."/>
            <person name="Han C."/>
            <person name="Larimer F."/>
            <person name="Land M."/>
            <person name="Hauser L."/>
            <person name="Markowitz V."/>
            <person name="Cheng J.-F."/>
            <person name="Hugenholtz P."/>
            <person name="Woyke T."/>
            <person name="Wu D."/>
            <person name="Spring S."/>
            <person name="Lang E."/>
            <person name="Kopitz M."/>
            <person name="Brambilla E."/>
            <person name="Klenk H.-P."/>
            <person name="Eisen J.A."/>
        </authorList>
    </citation>
    <scope>NUCLEOTIDE SEQUENCE [LARGE SCALE GENOMIC DNA]</scope>
    <source>
        <strain evidence="4">ATCC 23117 / DSM 6794 / NBRC 15988 / NCIMB 1366 / Sio-4</strain>
    </source>
</reference>
<dbReference type="RefSeq" id="WP_014798957.1">
    <property type="nucleotide sequence ID" value="NC_018018.1"/>
</dbReference>
<dbReference type="AlphaFoldDB" id="I4ANJ2"/>
<name>I4ANJ2_BERLS</name>
<feature type="transmembrane region" description="Helical" evidence="1">
    <location>
        <begin position="14"/>
        <end position="35"/>
    </location>
</feature>
<evidence type="ECO:0000313" key="3">
    <source>
        <dbReference type="EMBL" id="AFM05527.1"/>
    </source>
</evidence>
<evidence type="ECO:0000313" key="4">
    <source>
        <dbReference type="Proteomes" id="UP000006054"/>
    </source>
</evidence>
<accession>I4ANJ2</accession>
<dbReference type="OrthoDB" id="2112507at2"/>
<dbReference type="STRING" id="880071.Fleli_3195"/>
<dbReference type="Proteomes" id="UP000006054">
    <property type="component" value="Chromosome"/>
</dbReference>
<keyword evidence="1" id="KW-0472">Membrane</keyword>
<protein>
    <recommendedName>
        <fullName evidence="2">Inner membrane protein YqiJ N-terminal domain-containing protein</fullName>
    </recommendedName>
</protein>
<dbReference type="InterPro" id="IPR048376">
    <property type="entry name" value="YqiJ_N"/>
</dbReference>
<dbReference type="PATRIC" id="fig|880071.3.peg.3196"/>
<proteinExistence type="predicted"/>
<evidence type="ECO:0000259" key="2">
    <source>
        <dbReference type="Pfam" id="PF21001"/>
    </source>
</evidence>
<dbReference type="EMBL" id="CP003345">
    <property type="protein sequence ID" value="AFM05527.1"/>
    <property type="molecule type" value="Genomic_DNA"/>
</dbReference>
<feature type="domain" description="Inner membrane protein YqiJ N-terminal" evidence="2">
    <location>
        <begin position="24"/>
        <end position="125"/>
    </location>
</feature>
<keyword evidence="1" id="KW-1133">Transmembrane helix</keyword>
<dbReference type="Pfam" id="PF21001">
    <property type="entry name" value="YqiJ_N"/>
    <property type="match status" value="1"/>
</dbReference>
<gene>
    <name evidence="3" type="ordered locus">Fleli_3195</name>
</gene>
<evidence type="ECO:0000256" key="1">
    <source>
        <dbReference type="SAM" id="Phobius"/>
    </source>
</evidence>
<sequence length="222" mass="24480">MNDLITLLEAPYNLIYGVLGGISVGIWLVSAIGLFSHSAIEGFFPHPDLDTDIDLDVDADADGFSLGEGFMNFLSVGQVPISIILTILFFIQAIIGVWMNQFAINQFELSMSWQLWTMFVVNFGISFLVATFIAGFVLKPIKPFFRDYGIVRTANSLIGKVAVISSSKVTKNFGSAIFKLDGGEIVDLSVRTAEKEDIFVKGQKVVIVDFNDEKNIYSVMLN</sequence>